<evidence type="ECO:0000313" key="2">
    <source>
        <dbReference type="Proteomes" id="UP000789901"/>
    </source>
</evidence>
<sequence>EFKKFAIIQNEKVSGKDKEIAQLLKTDTNIRVLIEQECGYQNYDTQKLINKIPNLEHEEQSNSKRLEMKAEEITEYKCMPVSHNKNFNPITTNICTVKHINTKAMKTTTQNMDCSRDFSKLIITKSEIQYKKAVHTFMIWDISSEASPRRRATALVYFISQEDMEEAKKKDILLPYKALLKRNRTS</sequence>
<accession>A0ABN7VKA6</accession>
<keyword evidence="2" id="KW-1185">Reference proteome</keyword>
<protein>
    <submittedName>
        <fullName evidence="1">14202_t:CDS:1</fullName>
    </submittedName>
</protein>
<feature type="non-terminal residue" evidence="1">
    <location>
        <position position="1"/>
    </location>
</feature>
<dbReference type="Proteomes" id="UP000789901">
    <property type="component" value="Unassembled WGS sequence"/>
</dbReference>
<dbReference type="EMBL" id="CAJVQB010016483">
    <property type="protein sequence ID" value="CAG8780129.1"/>
    <property type="molecule type" value="Genomic_DNA"/>
</dbReference>
<proteinExistence type="predicted"/>
<comment type="caution">
    <text evidence="1">The sequence shown here is derived from an EMBL/GenBank/DDBJ whole genome shotgun (WGS) entry which is preliminary data.</text>
</comment>
<gene>
    <name evidence="1" type="ORF">GMARGA_LOCUS19603</name>
</gene>
<evidence type="ECO:0000313" key="1">
    <source>
        <dbReference type="EMBL" id="CAG8780129.1"/>
    </source>
</evidence>
<name>A0ABN7VKA6_GIGMA</name>
<organism evidence="1 2">
    <name type="scientific">Gigaspora margarita</name>
    <dbReference type="NCBI Taxonomy" id="4874"/>
    <lineage>
        <taxon>Eukaryota</taxon>
        <taxon>Fungi</taxon>
        <taxon>Fungi incertae sedis</taxon>
        <taxon>Mucoromycota</taxon>
        <taxon>Glomeromycotina</taxon>
        <taxon>Glomeromycetes</taxon>
        <taxon>Diversisporales</taxon>
        <taxon>Gigasporaceae</taxon>
        <taxon>Gigaspora</taxon>
    </lineage>
</organism>
<reference evidence="1 2" key="1">
    <citation type="submission" date="2021-06" db="EMBL/GenBank/DDBJ databases">
        <authorList>
            <person name="Kallberg Y."/>
            <person name="Tangrot J."/>
            <person name="Rosling A."/>
        </authorList>
    </citation>
    <scope>NUCLEOTIDE SEQUENCE [LARGE SCALE GENOMIC DNA]</scope>
    <source>
        <strain evidence="1 2">120-4 pot B 10/14</strain>
    </source>
</reference>